<evidence type="ECO:0000313" key="3">
    <source>
        <dbReference type="Proteomes" id="UP001158045"/>
    </source>
</evidence>
<evidence type="ECO:0000313" key="2">
    <source>
        <dbReference type="EMBL" id="MDH8679779.1"/>
    </source>
</evidence>
<name>A0ABT6NH82_9FIRM</name>
<gene>
    <name evidence="2" type="ORF">QE109_16595</name>
</gene>
<proteinExistence type="predicted"/>
<feature type="chain" id="PRO_5045880041" description="DUF3642 domain-containing protein" evidence="1">
    <location>
        <begin position="22"/>
        <end position="154"/>
    </location>
</feature>
<keyword evidence="3" id="KW-1185">Reference proteome</keyword>
<organism evidence="2 3">
    <name type="scientific">Fusibacter bizertensis</name>
    <dbReference type="NCBI Taxonomy" id="1488331"/>
    <lineage>
        <taxon>Bacteria</taxon>
        <taxon>Bacillati</taxon>
        <taxon>Bacillota</taxon>
        <taxon>Clostridia</taxon>
        <taxon>Eubacteriales</taxon>
        <taxon>Eubacteriales Family XII. Incertae Sedis</taxon>
        <taxon>Fusibacter</taxon>
    </lineage>
</organism>
<feature type="non-terminal residue" evidence="2">
    <location>
        <position position="154"/>
    </location>
</feature>
<protein>
    <recommendedName>
        <fullName evidence="4">DUF3642 domain-containing protein</fullName>
    </recommendedName>
</protein>
<evidence type="ECO:0008006" key="4">
    <source>
        <dbReference type="Google" id="ProtNLM"/>
    </source>
</evidence>
<dbReference type="RefSeq" id="WP_281095674.1">
    <property type="nucleotide sequence ID" value="NZ_JARYZI010000016.1"/>
</dbReference>
<dbReference type="EMBL" id="JARYZI010000016">
    <property type="protein sequence ID" value="MDH8679779.1"/>
    <property type="molecule type" value="Genomic_DNA"/>
</dbReference>
<comment type="caution">
    <text evidence="2">The sequence shown here is derived from an EMBL/GenBank/DDBJ whole genome shotgun (WGS) entry which is preliminary data.</text>
</comment>
<evidence type="ECO:0000256" key="1">
    <source>
        <dbReference type="SAM" id="SignalP"/>
    </source>
</evidence>
<reference evidence="2 3" key="1">
    <citation type="submission" date="2023-04" db="EMBL/GenBank/DDBJ databases">
        <title>Fusibacter bizertensis strain WBS, isolated from littoral bottom sediments of the Arctic seas - biochemical and genomic analysis.</title>
        <authorList>
            <person name="Brioukhanov A.L."/>
        </authorList>
    </citation>
    <scope>NUCLEOTIDE SEQUENCE [LARGE SCALE GENOMIC DNA]</scope>
    <source>
        <strain evidence="2 3">WBS</strain>
    </source>
</reference>
<keyword evidence="1" id="KW-0732">Signal</keyword>
<feature type="signal peptide" evidence="1">
    <location>
        <begin position="1"/>
        <end position="21"/>
    </location>
</feature>
<accession>A0ABT6NH82</accession>
<dbReference type="Proteomes" id="UP001158045">
    <property type="component" value="Unassembled WGS sequence"/>
</dbReference>
<sequence length="154" mass="17021">MKKILLILLTLISLTYLSACSSDSQSNNEQEVNQTTIKANEAMTSAEVTENLAVEKTESVEISNEDNLEGLEGIELLKALVVNEPNNLYVVSEMSGSGMNFTTKSYYKDGNYRTEMNMAGLGNQITIFNNDESVTYQYTEGDVTGLKMTEISDM</sequence>